<name>A0AA38P8L9_9AGAR</name>
<evidence type="ECO:0000313" key="10">
    <source>
        <dbReference type="EMBL" id="KAJ3838056.1"/>
    </source>
</evidence>
<protein>
    <recommendedName>
        <fullName evidence="5">Protein YAE1</fullName>
    </recommendedName>
    <alternativeName>
        <fullName evidence="4">Protein yae1</fullName>
    </alternativeName>
</protein>
<feature type="region of interest" description="Disordered" evidence="8">
    <location>
        <begin position="150"/>
        <end position="169"/>
    </location>
</feature>
<dbReference type="PANTHER" id="PTHR18829">
    <property type="entry name" value="PROTEIN YAE1 HOMOLOG"/>
    <property type="match status" value="1"/>
</dbReference>
<dbReference type="GO" id="GO:0005634">
    <property type="term" value="C:nucleus"/>
    <property type="evidence" value="ECO:0007669"/>
    <property type="project" value="UniProtKB-SubCell"/>
</dbReference>
<feature type="domain" description="Essential protein Yae1 N-terminal" evidence="9">
    <location>
        <begin position="30"/>
        <end position="69"/>
    </location>
</feature>
<evidence type="ECO:0000256" key="6">
    <source>
        <dbReference type="ARBA" id="ARBA00022490"/>
    </source>
</evidence>
<dbReference type="PANTHER" id="PTHR18829:SF0">
    <property type="entry name" value="PROTEIN YAE1 HOMOLOG"/>
    <property type="match status" value="1"/>
</dbReference>
<evidence type="ECO:0000313" key="11">
    <source>
        <dbReference type="Proteomes" id="UP001163846"/>
    </source>
</evidence>
<dbReference type="Pfam" id="PF09811">
    <property type="entry name" value="Yae1_N"/>
    <property type="match status" value="1"/>
</dbReference>
<evidence type="ECO:0000256" key="2">
    <source>
        <dbReference type="ARBA" id="ARBA00004496"/>
    </source>
</evidence>
<comment type="similarity">
    <text evidence="3">Belongs to the YAE1 family.</text>
</comment>
<dbReference type="Proteomes" id="UP001163846">
    <property type="component" value="Unassembled WGS sequence"/>
</dbReference>
<keyword evidence="11" id="KW-1185">Reference proteome</keyword>
<evidence type="ECO:0000256" key="7">
    <source>
        <dbReference type="ARBA" id="ARBA00023242"/>
    </source>
</evidence>
<comment type="subcellular location">
    <subcellularLocation>
        <location evidence="2">Cytoplasm</location>
    </subcellularLocation>
    <subcellularLocation>
        <location evidence="1">Nucleus</location>
    </subcellularLocation>
</comment>
<dbReference type="InterPro" id="IPR019191">
    <property type="entry name" value="Essential_protein_Yae1_N"/>
</dbReference>
<comment type="caution">
    <text evidence="10">The sequence shown here is derived from an EMBL/GenBank/DDBJ whole genome shotgun (WGS) entry which is preliminary data.</text>
</comment>
<proteinExistence type="inferred from homology"/>
<organism evidence="10 11">
    <name type="scientific">Lentinula raphanica</name>
    <dbReference type="NCBI Taxonomy" id="153919"/>
    <lineage>
        <taxon>Eukaryota</taxon>
        <taxon>Fungi</taxon>
        <taxon>Dikarya</taxon>
        <taxon>Basidiomycota</taxon>
        <taxon>Agaricomycotina</taxon>
        <taxon>Agaricomycetes</taxon>
        <taxon>Agaricomycetidae</taxon>
        <taxon>Agaricales</taxon>
        <taxon>Marasmiineae</taxon>
        <taxon>Omphalotaceae</taxon>
        <taxon>Lentinula</taxon>
    </lineage>
</organism>
<reference evidence="10" key="1">
    <citation type="submission" date="2022-08" db="EMBL/GenBank/DDBJ databases">
        <authorList>
            <consortium name="DOE Joint Genome Institute"/>
            <person name="Min B."/>
            <person name="Riley R."/>
            <person name="Sierra-Patev S."/>
            <person name="Naranjo-Ortiz M."/>
            <person name="Looney B."/>
            <person name="Konkel Z."/>
            <person name="Slot J.C."/>
            <person name="Sakamoto Y."/>
            <person name="Steenwyk J.L."/>
            <person name="Rokas A."/>
            <person name="Carro J."/>
            <person name="Camarero S."/>
            <person name="Ferreira P."/>
            <person name="Molpeceres G."/>
            <person name="Ruiz-Duenas F.J."/>
            <person name="Serrano A."/>
            <person name="Henrissat B."/>
            <person name="Drula E."/>
            <person name="Hughes K.W."/>
            <person name="Mata J.L."/>
            <person name="Ishikawa N.K."/>
            <person name="Vargas-Isla R."/>
            <person name="Ushijima S."/>
            <person name="Smith C.A."/>
            <person name="Ahrendt S."/>
            <person name="Andreopoulos W."/>
            <person name="He G."/>
            <person name="Labutti K."/>
            <person name="Lipzen A."/>
            <person name="Ng V."/>
            <person name="Sandor L."/>
            <person name="Barry K."/>
            <person name="Martinez A.T."/>
            <person name="Xiao Y."/>
            <person name="Gibbons J.G."/>
            <person name="Terashima K."/>
            <person name="Hibbett D.S."/>
            <person name="Grigoriev I.V."/>
        </authorList>
    </citation>
    <scope>NUCLEOTIDE SEQUENCE</scope>
    <source>
        <strain evidence="10">TFB9207</strain>
    </source>
</reference>
<dbReference type="EMBL" id="MU806205">
    <property type="protein sequence ID" value="KAJ3838056.1"/>
    <property type="molecule type" value="Genomic_DNA"/>
</dbReference>
<gene>
    <name evidence="10" type="ORF">F5878DRAFT_652273</name>
</gene>
<evidence type="ECO:0000256" key="1">
    <source>
        <dbReference type="ARBA" id="ARBA00004123"/>
    </source>
</evidence>
<evidence type="ECO:0000256" key="8">
    <source>
        <dbReference type="SAM" id="MobiDB-lite"/>
    </source>
</evidence>
<dbReference type="AlphaFoldDB" id="A0AA38P8L9"/>
<evidence type="ECO:0000259" key="9">
    <source>
        <dbReference type="Pfam" id="PF09811"/>
    </source>
</evidence>
<dbReference type="GO" id="GO:0005737">
    <property type="term" value="C:cytoplasm"/>
    <property type="evidence" value="ECO:0007669"/>
    <property type="project" value="UniProtKB-SubCell"/>
</dbReference>
<keyword evidence="7" id="KW-0539">Nucleus</keyword>
<evidence type="ECO:0000256" key="5">
    <source>
        <dbReference type="ARBA" id="ARBA00018400"/>
    </source>
</evidence>
<evidence type="ECO:0000256" key="3">
    <source>
        <dbReference type="ARBA" id="ARBA00007096"/>
    </source>
</evidence>
<keyword evidence="6" id="KW-0963">Cytoplasm</keyword>
<sequence>MDSPWDEEAGPHAIRDSEWSRISNEFTTAGYREGITAGKEAALQEGFDAGFATVGVPIGREIGILRGVISALLSYVSLHGENLPGGESTLIEVRSIASQLSNIRFADIAPRDLEAEEHAREHLEMVDEDAETENEELVQKRAMEGLEDMLASLGSGPDPHFPAQQRKPTMEDVGTLKERTLSLCALMKLDVHWS</sequence>
<evidence type="ECO:0000256" key="4">
    <source>
        <dbReference type="ARBA" id="ARBA00017286"/>
    </source>
</evidence>
<accession>A0AA38P8L9</accession>
<dbReference type="InterPro" id="IPR038881">
    <property type="entry name" value="Yae1-like"/>
</dbReference>